<evidence type="ECO:0000256" key="6">
    <source>
        <dbReference type="ARBA" id="ARBA00022826"/>
    </source>
</evidence>
<dbReference type="PROSITE" id="PS50042">
    <property type="entry name" value="CNMP_BINDING_3"/>
    <property type="match status" value="1"/>
</dbReference>
<keyword evidence="5 14" id="KW-0812">Transmembrane</keyword>
<keyword evidence="8" id="KW-0630">Potassium</keyword>
<feature type="repeat" description="ANK" evidence="13">
    <location>
        <begin position="557"/>
        <end position="589"/>
    </location>
</feature>
<evidence type="ECO:0000256" key="11">
    <source>
        <dbReference type="ARBA" id="ARBA00023136"/>
    </source>
</evidence>
<gene>
    <name evidence="17" type="ORF">KP509_05G104000</name>
</gene>
<accession>A0A8T2UX76</accession>
<dbReference type="PRINTS" id="PR01463">
    <property type="entry name" value="EAGCHANLFMLY"/>
</dbReference>
<dbReference type="CDD" id="cd00038">
    <property type="entry name" value="CAP_ED"/>
    <property type="match status" value="1"/>
</dbReference>
<keyword evidence="18" id="KW-1185">Reference proteome</keyword>
<keyword evidence="13" id="KW-0040">ANK repeat</keyword>
<comment type="subcellular location">
    <subcellularLocation>
        <location evidence="1">Membrane</location>
        <topology evidence="1">Multi-pass membrane protein</topology>
    </subcellularLocation>
</comment>
<dbReference type="Gene3D" id="2.60.120.10">
    <property type="entry name" value="Jelly Rolls"/>
    <property type="match status" value="1"/>
</dbReference>
<feature type="domain" description="KHA" evidence="16">
    <location>
        <begin position="778"/>
        <end position="863"/>
    </location>
</feature>
<dbReference type="PROSITE" id="PS51490">
    <property type="entry name" value="KHA"/>
    <property type="match status" value="1"/>
</dbReference>
<dbReference type="AlphaFoldDB" id="A0A8T2UX76"/>
<evidence type="ECO:0000256" key="12">
    <source>
        <dbReference type="ARBA" id="ARBA00023303"/>
    </source>
</evidence>
<feature type="transmembrane region" description="Helical" evidence="14">
    <location>
        <begin position="271"/>
        <end position="297"/>
    </location>
</feature>
<comment type="caution">
    <text evidence="17">The sequence shown here is derived from an EMBL/GenBank/DDBJ whole genome shotgun (WGS) entry which is preliminary data.</text>
</comment>
<evidence type="ECO:0000256" key="4">
    <source>
        <dbReference type="ARBA" id="ARBA00022538"/>
    </source>
</evidence>
<dbReference type="InterPro" id="IPR014710">
    <property type="entry name" value="RmlC-like_jellyroll"/>
</dbReference>
<feature type="transmembrane region" description="Helical" evidence="14">
    <location>
        <begin position="191"/>
        <end position="217"/>
    </location>
</feature>
<dbReference type="SUPFAM" id="SSF51206">
    <property type="entry name" value="cAMP-binding domain-like"/>
    <property type="match status" value="1"/>
</dbReference>
<dbReference type="InterPro" id="IPR005821">
    <property type="entry name" value="Ion_trans_dom"/>
</dbReference>
<dbReference type="Gene3D" id="1.10.287.70">
    <property type="match status" value="1"/>
</dbReference>
<keyword evidence="6" id="KW-0631">Potassium channel</keyword>
<feature type="repeat" description="ANK" evidence="13">
    <location>
        <begin position="654"/>
        <end position="686"/>
    </location>
</feature>
<proteinExistence type="inferred from homology"/>
<dbReference type="GO" id="GO:0034702">
    <property type="term" value="C:monoatomic ion channel complex"/>
    <property type="evidence" value="ECO:0007669"/>
    <property type="project" value="UniProtKB-KW"/>
</dbReference>
<dbReference type="GO" id="GO:0005249">
    <property type="term" value="F:voltage-gated potassium channel activity"/>
    <property type="evidence" value="ECO:0007669"/>
    <property type="project" value="InterPro"/>
</dbReference>
<dbReference type="Proteomes" id="UP000825935">
    <property type="component" value="Chromosome 5"/>
</dbReference>
<evidence type="ECO:0000256" key="5">
    <source>
        <dbReference type="ARBA" id="ARBA00022692"/>
    </source>
</evidence>
<reference evidence="17" key="1">
    <citation type="submission" date="2021-08" db="EMBL/GenBank/DDBJ databases">
        <title>WGS assembly of Ceratopteris richardii.</title>
        <authorList>
            <person name="Marchant D.B."/>
            <person name="Chen G."/>
            <person name="Jenkins J."/>
            <person name="Shu S."/>
            <person name="Leebens-Mack J."/>
            <person name="Grimwood J."/>
            <person name="Schmutz J."/>
            <person name="Soltis P."/>
            <person name="Soltis D."/>
            <person name="Chen Z.-H."/>
        </authorList>
    </citation>
    <scope>NUCLEOTIDE SEQUENCE</scope>
    <source>
        <strain evidence="17">Whitten #5841</strain>
        <tissue evidence="17">Leaf</tissue>
    </source>
</reference>
<comment type="similarity">
    <text evidence="2">Belongs to the potassium channel family. Plant (TC 1.A.1.4) subfamily.</text>
</comment>
<dbReference type="InterPro" id="IPR000595">
    <property type="entry name" value="cNMP-bd_dom"/>
</dbReference>
<keyword evidence="4" id="KW-0633">Potassium transport</keyword>
<dbReference type="Pfam" id="PF11834">
    <property type="entry name" value="KHA"/>
    <property type="match status" value="1"/>
</dbReference>
<feature type="transmembrane region" description="Helical" evidence="14">
    <location>
        <begin position="130"/>
        <end position="150"/>
    </location>
</feature>
<feature type="transmembrane region" description="Helical" evidence="14">
    <location>
        <begin position="57"/>
        <end position="75"/>
    </location>
</feature>
<evidence type="ECO:0000313" key="18">
    <source>
        <dbReference type="Proteomes" id="UP000825935"/>
    </source>
</evidence>
<dbReference type="InterPro" id="IPR018490">
    <property type="entry name" value="cNMP-bd_dom_sf"/>
</dbReference>
<keyword evidence="12" id="KW-0407">Ion channel</keyword>
<dbReference type="SMART" id="SM00100">
    <property type="entry name" value="cNMP"/>
    <property type="match status" value="1"/>
</dbReference>
<keyword evidence="9 14" id="KW-1133">Transmembrane helix</keyword>
<evidence type="ECO:0000256" key="2">
    <source>
        <dbReference type="ARBA" id="ARBA00007929"/>
    </source>
</evidence>
<dbReference type="Pfam" id="PF12796">
    <property type="entry name" value="Ank_2"/>
    <property type="match status" value="2"/>
</dbReference>
<evidence type="ECO:0000256" key="10">
    <source>
        <dbReference type="ARBA" id="ARBA00023065"/>
    </source>
</evidence>
<keyword evidence="7" id="KW-0851">Voltage-gated channel</keyword>
<dbReference type="SMART" id="SM00248">
    <property type="entry name" value="ANK"/>
    <property type="match status" value="4"/>
</dbReference>
<feature type="domain" description="Cyclic nucleotide-binding" evidence="15">
    <location>
        <begin position="374"/>
        <end position="495"/>
    </location>
</feature>
<dbReference type="OrthoDB" id="2019079at2759"/>
<keyword evidence="10" id="KW-0406">Ion transport</keyword>
<sequence>MTSVQRFWSLCMGKTYHDVDGSMDMTYQCYNISSLGARSGGNLRKHVISPYNPHYRWWRYLLILLVIYSAWTSPFELGFVRYLPKKFLVIDVIIDFIFMADVGVTFFVPYMDKKSLLLVDGFPEIAKRYLSRWFILDVLSSIPFQLFSLVTNNKLGRGLAYNLLSLLRLWRLRRVNELFARLEKNVHINYFWIRCLKLFCAALFISHFAGCSFYLLADRYHDPSQTWIGIILPNFKEVSIWIRYDYCMYWSVTTLFTVGYGDEHAVNAGEMIFNICYIIVNFGLNTYLIGNITYLIVQVAERTRKFRYLMQAVLKFGTRNNLPSNLRGRMIDHMKLRLKVENLQQVEIMAVLPKAMRTSVCKHLFLPILQKAYLFYGTSYDFMLQLITEVRVEYFAPGEDIILRNEASVEFYIIASGSVDFLMSDQDGREQQHYGTAQVGDAIGEVASLCYKPQIFSVRSKQLCQLLCINRNVFFDIIQRNIVDGQTVISNLYQFLSESNVLSMLQSTPTEEVESVMADVDWGIPLSLCFIASKQNNKLLELLLKKGSDPNATTDVYGRTPLHIASANGFIDCVQTLLFYGADPDIEDDDGSVPLWEAIQNRHEYVAELLWREGARLAHGKQGNFMCRAAEIGDSGALKDLLKYDCSIDSQNLDGETPLHVAVRVGNVEVAMFLLKHGANVEVCDARGFTPFDLAEQSKEEKFLKIFPHDKRTISERKTHAEINGLQNNVAGIPSKDLLSKQTLYTKASLEKPQRNPNFDVLFTQASCSQSINDLPMQVTIYRYHPKGGHAMRHIGKLVDLPKCLDELLQFAADRFKYLPMKILNDELVEITNIDVVRNGDRLYLVDQEELDRLLSAHEEDIVHRQN</sequence>
<evidence type="ECO:0000256" key="9">
    <source>
        <dbReference type="ARBA" id="ARBA00022989"/>
    </source>
</evidence>
<evidence type="ECO:0000256" key="13">
    <source>
        <dbReference type="PROSITE-ProRule" id="PRU00023"/>
    </source>
</evidence>
<dbReference type="Pfam" id="PF00520">
    <property type="entry name" value="Ion_trans"/>
    <property type="match status" value="1"/>
</dbReference>
<dbReference type="InterPro" id="IPR002110">
    <property type="entry name" value="Ankyrin_rpt"/>
</dbReference>
<evidence type="ECO:0000256" key="7">
    <source>
        <dbReference type="ARBA" id="ARBA00022882"/>
    </source>
</evidence>
<feature type="transmembrane region" description="Helical" evidence="14">
    <location>
        <begin position="87"/>
        <end position="110"/>
    </location>
</feature>
<evidence type="ECO:0000256" key="3">
    <source>
        <dbReference type="ARBA" id="ARBA00022448"/>
    </source>
</evidence>
<dbReference type="EMBL" id="CM035410">
    <property type="protein sequence ID" value="KAH7438074.1"/>
    <property type="molecule type" value="Genomic_DNA"/>
</dbReference>
<dbReference type="InterPro" id="IPR036770">
    <property type="entry name" value="Ankyrin_rpt-contain_sf"/>
</dbReference>
<evidence type="ECO:0000256" key="1">
    <source>
        <dbReference type="ARBA" id="ARBA00004141"/>
    </source>
</evidence>
<dbReference type="PANTHER" id="PTHR45743">
    <property type="entry name" value="POTASSIUM CHANNEL AKT1"/>
    <property type="match status" value="1"/>
</dbReference>
<dbReference type="SUPFAM" id="SSF81324">
    <property type="entry name" value="Voltage-gated potassium channels"/>
    <property type="match status" value="1"/>
</dbReference>
<protein>
    <submittedName>
        <fullName evidence="17">Uncharacterized protein</fullName>
    </submittedName>
</protein>
<dbReference type="SUPFAM" id="SSF48403">
    <property type="entry name" value="Ankyrin repeat"/>
    <property type="match status" value="1"/>
</dbReference>
<dbReference type="PRINTS" id="PR01415">
    <property type="entry name" value="ANKYRIN"/>
</dbReference>
<name>A0A8T2UX76_CERRI</name>
<evidence type="ECO:0000259" key="16">
    <source>
        <dbReference type="PROSITE" id="PS51490"/>
    </source>
</evidence>
<dbReference type="InterPro" id="IPR003938">
    <property type="entry name" value="K_chnl_volt-dep_EAG/ELK/ERG"/>
</dbReference>
<dbReference type="PROSITE" id="PS50297">
    <property type="entry name" value="ANK_REP_REGION"/>
    <property type="match status" value="2"/>
</dbReference>
<dbReference type="Gene3D" id="1.25.40.20">
    <property type="entry name" value="Ankyrin repeat-containing domain"/>
    <property type="match status" value="1"/>
</dbReference>
<evidence type="ECO:0000313" key="17">
    <source>
        <dbReference type="EMBL" id="KAH7438074.1"/>
    </source>
</evidence>
<dbReference type="Pfam" id="PF00027">
    <property type="entry name" value="cNMP_binding"/>
    <property type="match status" value="1"/>
</dbReference>
<dbReference type="FunFam" id="2.60.120.10:FF:000074">
    <property type="entry name" value="Potassium channel KAT2"/>
    <property type="match status" value="1"/>
</dbReference>
<evidence type="ECO:0000256" key="14">
    <source>
        <dbReference type="SAM" id="Phobius"/>
    </source>
</evidence>
<dbReference type="FunFam" id="1.10.287.70:FF:000123">
    <property type="entry name" value="Potassium channel KAT3"/>
    <property type="match status" value="1"/>
</dbReference>
<keyword evidence="3" id="KW-0813">Transport</keyword>
<dbReference type="PROSITE" id="PS50088">
    <property type="entry name" value="ANK_REPEAT"/>
    <property type="match status" value="2"/>
</dbReference>
<organism evidence="17 18">
    <name type="scientific">Ceratopteris richardii</name>
    <name type="common">Triangle waterfern</name>
    <dbReference type="NCBI Taxonomy" id="49495"/>
    <lineage>
        <taxon>Eukaryota</taxon>
        <taxon>Viridiplantae</taxon>
        <taxon>Streptophyta</taxon>
        <taxon>Embryophyta</taxon>
        <taxon>Tracheophyta</taxon>
        <taxon>Polypodiopsida</taxon>
        <taxon>Polypodiidae</taxon>
        <taxon>Polypodiales</taxon>
        <taxon>Pteridineae</taxon>
        <taxon>Pteridaceae</taxon>
        <taxon>Parkerioideae</taxon>
        <taxon>Ceratopteris</taxon>
    </lineage>
</organism>
<dbReference type="InterPro" id="IPR021789">
    <property type="entry name" value="KHA_dom"/>
</dbReference>
<dbReference type="InterPro" id="IPR045319">
    <property type="entry name" value="KAT/AKT"/>
</dbReference>
<keyword evidence="11 14" id="KW-0472">Membrane</keyword>
<dbReference type="PANTHER" id="PTHR45743:SF2">
    <property type="entry name" value="POTASSIUM CHANNEL AKT1"/>
    <property type="match status" value="1"/>
</dbReference>
<evidence type="ECO:0000259" key="15">
    <source>
        <dbReference type="PROSITE" id="PS50042"/>
    </source>
</evidence>
<evidence type="ECO:0000256" key="8">
    <source>
        <dbReference type="ARBA" id="ARBA00022958"/>
    </source>
</evidence>